<comment type="caution">
    <text evidence="2">The sequence shown here is derived from an EMBL/GenBank/DDBJ whole genome shotgun (WGS) entry which is preliminary data.</text>
</comment>
<keyword evidence="1" id="KW-0620">Polyamine biosynthesis</keyword>
<gene>
    <name evidence="2" type="ORF">ACK2TP_09055</name>
</gene>
<proteinExistence type="predicted"/>
<keyword evidence="3" id="KW-1185">Reference proteome</keyword>
<dbReference type="RefSeq" id="WP_344687999.1">
    <property type="nucleotide sequence ID" value="NZ_BAABBH010000001.1"/>
</dbReference>
<evidence type="ECO:0000313" key="2">
    <source>
        <dbReference type="EMBL" id="MFN2975910.1"/>
    </source>
</evidence>
<protein>
    <submittedName>
        <fullName evidence="2">Fused MFS/spermidine synthase</fullName>
    </submittedName>
</protein>
<dbReference type="NCBIfam" id="NF037959">
    <property type="entry name" value="MFS_SpdSyn"/>
    <property type="match status" value="1"/>
</dbReference>
<evidence type="ECO:0000256" key="1">
    <source>
        <dbReference type="ARBA" id="ARBA00023115"/>
    </source>
</evidence>
<dbReference type="EMBL" id="JBJYXY010000001">
    <property type="protein sequence ID" value="MFN2975910.1"/>
    <property type="molecule type" value="Genomic_DNA"/>
</dbReference>
<reference evidence="2 3" key="1">
    <citation type="submission" date="2024-12" db="EMBL/GenBank/DDBJ databases">
        <authorList>
            <person name="Lee Y."/>
        </authorList>
    </citation>
    <scope>NUCLEOTIDE SEQUENCE [LARGE SCALE GENOMIC DNA]</scope>
    <source>
        <strain evidence="2 3">03SUJ4</strain>
    </source>
</reference>
<organism evidence="2 3">
    <name type="scientific">Terriglobus aquaticus</name>
    <dbReference type="NCBI Taxonomy" id="940139"/>
    <lineage>
        <taxon>Bacteria</taxon>
        <taxon>Pseudomonadati</taxon>
        <taxon>Acidobacteriota</taxon>
        <taxon>Terriglobia</taxon>
        <taxon>Terriglobales</taxon>
        <taxon>Acidobacteriaceae</taxon>
        <taxon>Terriglobus</taxon>
    </lineage>
</organism>
<dbReference type="CDD" id="cd02440">
    <property type="entry name" value="AdoMet_MTases"/>
    <property type="match status" value="1"/>
</dbReference>
<dbReference type="PANTHER" id="PTHR43317:SF1">
    <property type="entry name" value="THERMOSPERMINE SYNTHASE ACAULIS5"/>
    <property type="match status" value="1"/>
</dbReference>
<dbReference type="Gene3D" id="3.40.50.150">
    <property type="entry name" value="Vaccinia Virus protein VP39"/>
    <property type="match status" value="1"/>
</dbReference>
<sequence length="267" mass="29075">MRIAASLQQLLVRLRALVSPPRVAPCFRDPVLDFGITATSPLALEHAPEVRHGCGAYVSEHGNYLSLYLGGSTVDGVHAVMDCTAPAELVFSYTQIMAGFSRFVPHPHHIGMLGLGGGSLAKHCYEAFPESRITIAEISPEVIGLRGRFLIPDDDERLCVLLADGAKLVANSRDRFDVLLVDAFNEGGHMDHLGTVRFYRNCHRALTPSGILVLNFSGDAWQGSLSALHRLFRDQVVLYRCPDGDNVIAFAGKATLASHHETVPLPR</sequence>
<dbReference type="SUPFAM" id="SSF53335">
    <property type="entry name" value="S-adenosyl-L-methionine-dependent methyltransferases"/>
    <property type="match status" value="1"/>
</dbReference>
<accession>A0ABW9KLW0</accession>
<dbReference type="InterPro" id="IPR029063">
    <property type="entry name" value="SAM-dependent_MTases_sf"/>
</dbReference>
<dbReference type="PANTHER" id="PTHR43317">
    <property type="entry name" value="THERMOSPERMINE SYNTHASE ACAULIS5"/>
    <property type="match status" value="1"/>
</dbReference>
<evidence type="ECO:0000313" key="3">
    <source>
        <dbReference type="Proteomes" id="UP001634747"/>
    </source>
</evidence>
<dbReference type="Pfam" id="PF01564">
    <property type="entry name" value="Spermine_synth"/>
    <property type="match status" value="1"/>
</dbReference>
<dbReference type="Proteomes" id="UP001634747">
    <property type="component" value="Unassembled WGS sequence"/>
</dbReference>
<name>A0ABW9KLW0_9BACT</name>